<dbReference type="PRINTS" id="PR00032">
    <property type="entry name" value="HTHARAC"/>
</dbReference>
<evidence type="ECO:0000313" key="6">
    <source>
        <dbReference type="Proteomes" id="UP000517523"/>
    </source>
</evidence>
<dbReference type="InterPro" id="IPR009057">
    <property type="entry name" value="Homeodomain-like_sf"/>
</dbReference>
<dbReference type="SUPFAM" id="SSF51215">
    <property type="entry name" value="Regulatory protein AraC"/>
    <property type="match status" value="1"/>
</dbReference>
<dbReference type="Pfam" id="PF02311">
    <property type="entry name" value="AraC_binding"/>
    <property type="match status" value="1"/>
</dbReference>
<dbReference type="InterPro" id="IPR018060">
    <property type="entry name" value="HTH_AraC"/>
</dbReference>
<name>A0A839TNT7_9BACL</name>
<dbReference type="PROSITE" id="PS01124">
    <property type="entry name" value="HTH_ARAC_FAMILY_2"/>
    <property type="match status" value="1"/>
</dbReference>
<dbReference type="PANTHER" id="PTHR43280">
    <property type="entry name" value="ARAC-FAMILY TRANSCRIPTIONAL REGULATOR"/>
    <property type="match status" value="1"/>
</dbReference>
<dbReference type="InterPro" id="IPR003313">
    <property type="entry name" value="AraC-bd"/>
</dbReference>
<dbReference type="AlphaFoldDB" id="A0A839TNT7"/>
<dbReference type="EMBL" id="JACHXJ010000002">
    <property type="protein sequence ID" value="MBB3128183.1"/>
    <property type="molecule type" value="Genomic_DNA"/>
</dbReference>
<dbReference type="InterPro" id="IPR020449">
    <property type="entry name" value="Tscrpt_reg_AraC-type_HTH"/>
</dbReference>
<proteinExistence type="predicted"/>
<protein>
    <submittedName>
        <fullName evidence="5">AraC-like DNA-binding protein</fullName>
    </submittedName>
</protein>
<evidence type="ECO:0000313" key="5">
    <source>
        <dbReference type="EMBL" id="MBB3128183.1"/>
    </source>
</evidence>
<dbReference type="SUPFAM" id="SSF46689">
    <property type="entry name" value="Homeodomain-like"/>
    <property type="match status" value="2"/>
</dbReference>
<accession>A0A839TNT7</accession>
<dbReference type="Gene3D" id="2.60.120.10">
    <property type="entry name" value="Jelly Rolls"/>
    <property type="match status" value="1"/>
</dbReference>
<dbReference type="Gene3D" id="1.10.10.60">
    <property type="entry name" value="Homeodomain-like"/>
    <property type="match status" value="2"/>
</dbReference>
<gene>
    <name evidence="5" type="ORF">FHS19_002837</name>
</gene>
<comment type="caution">
    <text evidence="5">The sequence shown here is derived from an EMBL/GenBank/DDBJ whole genome shotgun (WGS) entry which is preliminary data.</text>
</comment>
<feature type="domain" description="HTH araC/xylS-type" evidence="4">
    <location>
        <begin position="188"/>
        <end position="287"/>
    </location>
</feature>
<dbReference type="GO" id="GO:0043565">
    <property type="term" value="F:sequence-specific DNA binding"/>
    <property type="evidence" value="ECO:0007669"/>
    <property type="project" value="InterPro"/>
</dbReference>
<keyword evidence="2 5" id="KW-0238">DNA-binding</keyword>
<evidence type="ECO:0000259" key="4">
    <source>
        <dbReference type="PROSITE" id="PS01124"/>
    </source>
</evidence>
<evidence type="ECO:0000256" key="3">
    <source>
        <dbReference type="ARBA" id="ARBA00023163"/>
    </source>
</evidence>
<dbReference type="Proteomes" id="UP000517523">
    <property type="component" value="Unassembled WGS sequence"/>
</dbReference>
<dbReference type="InterPro" id="IPR037923">
    <property type="entry name" value="HTH-like"/>
</dbReference>
<keyword evidence="1" id="KW-0805">Transcription regulation</keyword>
<dbReference type="Pfam" id="PF12833">
    <property type="entry name" value="HTH_18"/>
    <property type="match status" value="1"/>
</dbReference>
<dbReference type="GO" id="GO:0003700">
    <property type="term" value="F:DNA-binding transcription factor activity"/>
    <property type="evidence" value="ECO:0007669"/>
    <property type="project" value="InterPro"/>
</dbReference>
<evidence type="ECO:0000256" key="2">
    <source>
        <dbReference type="ARBA" id="ARBA00023125"/>
    </source>
</evidence>
<reference evidence="5 6" key="1">
    <citation type="submission" date="2020-08" db="EMBL/GenBank/DDBJ databases">
        <title>Genomic Encyclopedia of Type Strains, Phase III (KMG-III): the genomes of soil and plant-associated and newly described type strains.</title>
        <authorList>
            <person name="Whitman W."/>
        </authorList>
    </citation>
    <scope>NUCLEOTIDE SEQUENCE [LARGE SCALE GENOMIC DNA]</scope>
    <source>
        <strain evidence="5 6">CECT 5831</strain>
    </source>
</reference>
<evidence type="ECO:0000256" key="1">
    <source>
        <dbReference type="ARBA" id="ARBA00023015"/>
    </source>
</evidence>
<sequence length="292" mass="34604">MASNDVPWIGGSDVEPAYLLKYEYLKSVPVTAGNFQSHDHYEIFYFHEGKGHYLIGDRIHVLKPGTLIVMHGLTLHMPKSFEGHPYVRTLLNFDPGYFRAATEHVFSINPLQPFERLRNYKVQLSIEEQNEFEEMLRKLDRLYSAPDAVSHERFRVLCLDVLFFICQVLMKPVKEEAGFPSEKEQHVQNALSYIEQHYMTDVRLDQLQEKLHINKYYLVRIFQEITGMTIFHYIYKRRINQAKILFLLDPEKSVTDICYETGFKNHSHFSKVFKQWEGKTPTQYRRLIKSQF</sequence>
<dbReference type="SMART" id="SM00342">
    <property type="entry name" value="HTH_ARAC"/>
    <property type="match status" value="1"/>
</dbReference>
<keyword evidence="3" id="KW-0804">Transcription</keyword>
<dbReference type="InterPro" id="IPR014710">
    <property type="entry name" value="RmlC-like_jellyroll"/>
</dbReference>
<organism evidence="5 6">
    <name type="scientific">Paenibacillus rhizosphaerae</name>
    <dbReference type="NCBI Taxonomy" id="297318"/>
    <lineage>
        <taxon>Bacteria</taxon>
        <taxon>Bacillati</taxon>
        <taxon>Bacillota</taxon>
        <taxon>Bacilli</taxon>
        <taxon>Bacillales</taxon>
        <taxon>Paenibacillaceae</taxon>
        <taxon>Paenibacillus</taxon>
    </lineage>
</organism>
<dbReference type="PANTHER" id="PTHR43280:SF28">
    <property type="entry name" value="HTH-TYPE TRANSCRIPTIONAL ACTIVATOR RHAS"/>
    <property type="match status" value="1"/>
</dbReference>
<dbReference type="RefSeq" id="WP_183582384.1">
    <property type="nucleotide sequence ID" value="NZ_JACHXJ010000002.1"/>
</dbReference>